<dbReference type="Pfam" id="PF03888">
    <property type="entry name" value="MucB_RseB"/>
    <property type="match status" value="1"/>
</dbReference>
<evidence type="ECO:0000259" key="6">
    <source>
        <dbReference type="Pfam" id="PF17188"/>
    </source>
</evidence>
<evidence type="ECO:0000313" key="8">
    <source>
        <dbReference type="Proteomes" id="UP000516028"/>
    </source>
</evidence>
<name>A0A7H0GI63_9BURK</name>
<feature type="domain" description="MucB/RseB N-terminal" evidence="5">
    <location>
        <begin position="11"/>
        <end position="188"/>
    </location>
</feature>
<dbReference type="Gene3D" id="2.50.20.10">
    <property type="entry name" value="Lipoprotein localisation LolA/LolB/LppX"/>
    <property type="match status" value="1"/>
</dbReference>
<dbReference type="PIRSF" id="PIRSF005427">
    <property type="entry name" value="RseB"/>
    <property type="match status" value="1"/>
</dbReference>
<dbReference type="PANTHER" id="PTHR38782:SF1">
    <property type="entry name" value="SIGMA-E FACTOR REGULATORY PROTEIN RSEB"/>
    <property type="match status" value="1"/>
</dbReference>
<comment type="subcellular location">
    <subcellularLocation>
        <location evidence="1">Periplasm</location>
    </subcellularLocation>
</comment>
<evidence type="ECO:0000256" key="4">
    <source>
        <dbReference type="ARBA" id="ARBA00022764"/>
    </source>
</evidence>
<dbReference type="KEGG" id="daer:H9K75_18010"/>
<dbReference type="Pfam" id="PF17188">
    <property type="entry name" value="MucB_RseB_C"/>
    <property type="match status" value="1"/>
</dbReference>
<evidence type="ECO:0000256" key="2">
    <source>
        <dbReference type="ARBA" id="ARBA00008150"/>
    </source>
</evidence>
<dbReference type="InterPro" id="IPR033436">
    <property type="entry name" value="MucB/RseB_C"/>
</dbReference>
<evidence type="ECO:0000256" key="3">
    <source>
        <dbReference type="ARBA" id="ARBA00022729"/>
    </source>
</evidence>
<organism evidence="7 8">
    <name type="scientific">Diaphorobacter aerolatus</name>
    <dbReference type="NCBI Taxonomy" id="1288495"/>
    <lineage>
        <taxon>Bacteria</taxon>
        <taxon>Pseudomonadati</taxon>
        <taxon>Pseudomonadota</taxon>
        <taxon>Betaproteobacteria</taxon>
        <taxon>Burkholderiales</taxon>
        <taxon>Comamonadaceae</taxon>
        <taxon>Diaphorobacter</taxon>
    </lineage>
</organism>
<reference evidence="7 8" key="1">
    <citation type="submission" date="2020-08" db="EMBL/GenBank/DDBJ databases">
        <title>Genome sequence of Diaphorobacter aerolatus KACC 16536T.</title>
        <authorList>
            <person name="Hyun D.-W."/>
            <person name="Bae J.-W."/>
        </authorList>
    </citation>
    <scope>NUCLEOTIDE SEQUENCE [LARGE SCALE GENOMIC DNA]</scope>
    <source>
        <strain evidence="7 8">KACC 16536</strain>
    </source>
</reference>
<evidence type="ECO:0000256" key="1">
    <source>
        <dbReference type="ARBA" id="ARBA00004418"/>
    </source>
</evidence>
<proteinExistence type="inferred from homology"/>
<dbReference type="GO" id="GO:0032885">
    <property type="term" value="P:regulation of polysaccharide biosynthetic process"/>
    <property type="evidence" value="ECO:0007669"/>
    <property type="project" value="TreeGrafter"/>
</dbReference>
<dbReference type="InterPro" id="IPR038484">
    <property type="entry name" value="MucB/RseB_C_sf"/>
</dbReference>
<dbReference type="InterPro" id="IPR033434">
    <property type="entry name" value="MucB/RseB_N"/>
</dbReference>
<feature type="domain" description="MucB/RseB C-terminal" evidence="6">
    <location>
        <begin position="208"/>
        <end position="323"/>
    </location>
</feature>
<dbReference type="PANTHER" id="PTHR38782">
    <property type="match status" value="1"/>
</dbReference>
<dbReference type="GO" id="GO:0030288">
    <property type="term" value="C:outer membrane-bounded periplasmic space"/>
    <property type="evidence" value="ECO:0007669"/>
    <property type="project" value="TreeGrafter"/>
</dbReference>
<dbReference type="InterPro" id="IPR005588">
    <property type="entry name" value="MucB_RseB"/>
</dbReference>
<comment type="similarity">
    <text evidence="2">Belongs to the RseB family.</text>
</comment>
<dbReference type="EMBL" id="CP060783">
    <property type="protein sequence ID" value="QNP47979.1"/>
    <property type="molecule type" value="Genomic_DNA"/>
</dbReference>
<keyword evidence="3" id="KW-0732">Signal</keyword>
<evidence type="ECO:0000259" key="5">
    <source>
        <dbReference type="Pfam" id="PF03888"/>
    </source>
</evidence>
<dbReference type="GO" id="GO:0045152">
    <property type="term" value="F:antisigma factor binding"/>
    <property type="evidence" value="ECO:0007669"/>
    <property type="project" value="TreeGrafter"/>
</dbReference>
<dbReference type="AlphaFoldDB" id="A0A7H0GI63"/>
<keyword evidence="8" id="KW-1185">Reference proteome</keyword>
<sequence length="327" mass="36395">MSRAQLEQLDVAGWLERMRQATELHTYSGKFMVTSSSRIMSHSRIWHVCSGQRQIERLEALNGTPRIVYRQNAEVRTFLPHEGVVRIESREMPRRFVRVKGIGNESLVAHYVAQLSKSERVAGREADLLQVRPRDASRFGYRIWLDRSSGLVLKWQTVAPSGRVLEEAAFSEIDMGAPLSGSQIEAMMNDVMGYRVIRQARTPTTLERNGWSLPIPVKGFVLLGCAEKQKQQSKDAAQASLESQSTPEARPLKPAGVQCVYSDGLASISVFLEPFSAERHTYGAQALRLGATHTLSGRVAGDGWVTMVGEVPLTTLRDFASAIKQMP</sequence>
<dbReference type="RefSeq" id="WP_187723658.1">
    <property type="nucleotide sequence ID" value="NZ_CP060783.1"/>
</dbReference>
<gene>
    <name evidence="7" type="ORF">H9K75_18010</name>
</gene>
<dbReference type="Gene3D" id="3.30.200.100">
    <property type="entry name" value="MucB/RseB, C-terminal domain"/>
    <property type="match status" value="1"/>
</dbReference>
<evidence type="ECO:0000313" key="7">
    <source>
        <dbReference type="EMBL" id="QNP47979.1"/>
    </source>
</evidence>
<keyword evidence="4" id="KW-0574">Periplasm</keyword>
<protein>
    <submittedName>
        <fullName evidence="7">MucB/RseB C-terminal domain-containing protein</fullName>
    </submittedName>
</protein>
<dbReference type="CDD" id="cd16327">
    <property type="entry name" value="RseB"/>
    <property type="match status" value="1"/>
</dbReference>
<dbReference type="Proteomes" id="UP000516028">
    <property type="component" value="Chromosome"/>
</dbReference>
<accession>A0A7H0GI63</accession>